<sequence>MVSTHHRVVACTIVAVGLAAAWYLQDTATTSGPGDVAARPSAAAIVQVPPASRQAAPALTGQLLDTSAFRLAEWRGSVVVVNFWASWCAPCGDEAPDLQAVADATAGLSVRMLGVNINDDRDEARKFVDAYHLTYPSLFDPAGEIPLIFPAISPRTLPNTVVLDRAGNVAAVARRKVTRTELEAAVRALAAESVATG</sequence>
<proteinExistence type="predicted"/>
<dbReference type="CDD" id="cd02966">
    <property type="entry name" value="TlpA_like_family"/>
    <property type="match status" value="1"/>
</dbReference>
<dbReference type="PROSITE" id="PS51352">
    <property type="entry name" value="THIOREDOXIN_2"/>
    <property type="match status" value="1"/>
</dbReference>
<evidence type="ECO:0000313" key="8">
    <source>
        <dbReference type="Proteomes" id="UP001501470"/>
    </source>
</evidence>
<dbReference type="InterPro" id="IPR050553">
    <property type="entry name" value="Thioredoxin_ResA/DsbE_sf"/>
</dbReference>
<evidence type="ECO:0000259" key="6">
    <source>
        <dbReference type="PROSITE" id="PS51352"/>
    </source>
</evidence>
<dbReference type="PANTHER" id="PTHR42852">
    <property type="entry name" value="THIOL:DISULFIDE INTERCHANGE PROTEIN DSBE"/>
    <property type="match status" value="1"/>
</dbReference>
<keyword evidence="3" id="KW-0812">Transmembrane</keyword>
<dbReference type="SUPFAM" id="SSF52833">
    <property type="entry name" value="Thioredoxin-like"/>
    <property type="match status" value="1"/>
</dbReference>
<dbReference type="PANTHER" id="PTHR42852:SF6">
    <property type="entry name" value="THIOL:DISULFIDE INTERCHANGE PROTEIN DSBE"/>
    <property type="match status" value="1"/>
</dbReference>
<dbReference type="Proteomes" id="UP001501470">
    <property type="component" value="Unassembled WGS sequence"/>
</dbReference>
<evidence type="ECO:0000256" key="4">
    <source>
        <dbReference type="ARBA" id="ARBA00023157"/>
    </source>
</evidence>
<feature type="domain" description="Thioredoxin" evidence="6">
    <location>
        <begin position="50"/>
        <end position="191"/>
    </location>
</feature>
<dbReference type="EMBL" id="BAAAQD010000007">
    <property type="protein sequence ID" value="GAA1519021.1"/>
    <property type="molecule type" value="Genomic_DNA"/>
</dbReference>
<protein>
    <recommendedName>
        <fullName evidence="6">Thioredoxin domain-containing protein</fullName>
    </recommendedName>
</protein>
<dbReference type="Pfam" id="PF00578">
    <property type="entry name" value="AhpC-TSA"/>
    <property type="match status" value="1"/>
</dbReference>
<keyword evidence="3" id="KW-0735">Signal-anchor</keyword>
<evidence type="ECO:0000256" key="5">
    <source>
        <dbReference type="ARBA" id="ARBA00023284"/>
    </source>
</evidence>
<keyword evidence="4" id="KW-1015">Disulfide bond</keyword>
<keyword evidence="8" id="KW-1185">Reference proteome</keyword>
<dbReference type="InterPro" id="IPR013766">
    <property type="entry name" value="Thioredoxin_domain"/>
</dbReference>
<reference evidence="8" key="1">
    <citation type="journal article" date="2019" name="Int. J. Syst. Evol. Microbiol.">
        <title>The Global Catalogue of Microorganisms (GCM) 10K type strain sequencing project: providing services to taxonomists for standard genome sequencing and annotation.</title>
        <authorList>
            <consortium name="The Broad Institute Genomics Platform"/>
            <consortium name="The Broad Institute Genome Sequencing Center for Infectious Disease"/>
            <person name="Wu L."/>
            <person name="Ma J."/>
        </authorList>
    </citation>
    <scope>NUCLEOTIDE SEQUENCE [LARGE SCALE GENOMIC DNA]</scope>
    <source>
        <strain evidence="8">JCM 15933</strain>
    </source>
</reference>
<accession>A0ABP4L9E8</accession>
<keyword evidence="2" id="KW-0201">Cytochrome c-type biogenesis</keyword>
<name>A0ABP4L9E8_9ACTN</name>
<evidence type="ECO:0000256" key="1">
    <source>
        <dbReference type="ARBA" id="ARBA00004196"/>
    </source>
</evidence>
<evidence type="ECO:0000256" key="2">
    <source>
        <dbReference type="ARBA" id="ARBA00022748"/>
    </source>
</evidence>
<comment type="subcellular location">
    <subcellularLocation>
        <location evidence="1">Cell envelope</location>
    </subcellularLocation>
</comment>
<dbReference type="InterPro" id="IPR017937">
    <property type="entry name" value="Thioredoxin_CS"/>
</dbReference>
<evidence type="ECO:0000256" key="3">
    <source>
        <dbReference type="ARBA" id="ARBA00022968"/>
    </source>
</evidence>
<dbReference type="Gene3D" id="3.40.30.10">
    <property type="entry name" value="Glutaredoxin"/>
    <property type="match status" value="1"/>
</dbReference>
<dbReference type="InterPro" id="IPR000866">
    <property type="entry name" value="AhpC/TSA"/>
</dbReference>
<gene>
    <name evidence="7" type="ORF">GCM10009827_037810</name>
</gene>
<comment type="caution">
    <text evidence="7">The sequence shown here is derived from an EMBL/GenBank/DDBJ whole genome shotgun (WGS) entry which is preliminary data.</text>
</comment>
<dbReference type="PROSITE" id="PS00194">
    <property type="entry name" value="THIOREDOXIN_1"/>
    <property type="match status" value="1"/>
</dbReference>
<keyword evidence="5" id="KW-0676">Redox-active center</keyword>
<evidence type="ECO:0000313" key="7">
    <source>
        <dbReference type="EMBL" id="GAA1519021.1"/>
    </source>
</evidence>
<dbReference type="InterPro" id="IPR036249">
    <property type="entry name" value="Thioredoxin-like_sf"/>
</dbReference>
<organism evidence="7 8">
    <name type="scientific">Dactylosporangium maewongense</name>
    <dbReference type="NCBI Taxonomy" id="634393"/>
    <lineage>
        <taxon>Bacteria</taxon>
        <taxon>Bacillati</taxon>
        <taxon>Actinomycetota</taxon>
        <taxon>Actinomycetes</taxon>
        <taxon>Micromonosporales</taxon>
        <taxon>Micromonosporaceae</taxon>
        <taxon>Dactylosporangium</taxon>
    </lineage>
</organism>